<evidence type="ECO:0000313" key="3">
    <source>
        <dbReference type="EMBL" id="KFI19726.1"/>
    </source>
</evidence>
<keyword evidence="1" id="KW-0732">Signal</keyword>
<sequence>MNARKLMLIMSILGLAGTGIAHADDIGPDQAIKLMQEGKIQSFEKLNEAALAKHPGATVEETELEKERGGYVYEVELRDTQGVEWKVELDAVSGKILRDDKDD</sequence>
<reference evidence="3 4" key="1">
    <citation type="submission" date="2014-07" db="EMBL/GenBank/DDBJ databases">
        <title>Comparative analysis of Nitrosococcus oceani genome inventories of strains from Pacific and Atlantic gyres.</title>
        <authorList>
            <person name="Lim C.K."/>
            <person name="Wang L."/>
            <person name="Sayavedra-Soto L.A."/>
            <person name="Klotz M.G."/>
        </authorList>
    </citation>
    <scope>NUCLEOTIDE SEQUENCE [LARGE SCALE GENOMIC DNA]</scope>
    <source>
        <strain evidence="3 4">C-27</strain>
    </source>
</reference>
<dbReference type="EMBL" id="JPGN01000042">
    <property type="protein sequence ID" value="KFI19726.1"/>
    <property type="molecule type" value="Genomic_DNA"/>
</dbReference>
<evidence type="ECO:0000259" key="2">
    <source>
        <dbReference type="Pfam" id="PF03413"/>
    </source>
</evidence>
<feature type="signal peptide" evidence="1">
    <location>
        <begin position="1"/>
        <end position="23"/>
    </location>
</feature>
<dbReference type="OrthoDB" id="5772663at2"/>
<feature type="domain" description="PepSY" evidence="2">
    <location>
        <begin position="42"/>
        <end position="99"/>
    </location>
</feature>
<dbReference type="InterPro" id="IPR025711">
    <property type="entry name" value="PepSY"/>
</dbReference>
<gene>
    <name evidence="3" type="ORF">IB75_07050</name>
</gene>
<evidence type="ECO:0000256" key="1">
    <source>
        <dbReference type="SAM" id="SignalP"/>
    </source>
</evidence>
<dbReference type="Proteomes" id="UP000028839">
    <property type="component" value="Unassembled WGS sequence"/>
</dbReference>
<protein>
    <submittedName>
        <fullName evidence="3">Peptidase</fullName>
    </submittedName>
</protein>
<dbReference type="Gene3D" id="3.10.450.40">
    <property type="match status" value="1"/>
</dbReference>
<accession>A0A0E2Z3F5</accession>
<comment type="caution">
    <text evidence="3">The sequence shown here is derived from an EMBL/GenBank/DDBJ whole genome shotgun (WGS) entry which is preliminary data.</text>
</comment>
<dbReference type="HOGENOM" id="CLU_143489_5_1_6"/>
<dbReference type="AlphaFoldDB" id="A0A0E2Z3F5"/>
<organism evidence="3 4">
    <name type="scientific">Nitrosococcus oceani C-27</name>
    <dbReference type="NCBI Taxonomy" id="314279"/>
    <lineage>
        <taxon>Bacteria</taxon>
        <taxon>Pseudomonadati</taxon>
        <taxon>Pseudomonadota</taxon>
        <taxon>Gammaproteobacteria</taxon>
        <taxon>Chromatiales</taxon>
        <taxon>Chromatiaceae</taxon>
        <taxon>Nitrosococcus</taxon>
    </lineage>
</organism>
<name>A0A0E2Z3F5_9GAMM</name>
<dbReference type="Pfam" id="PF03413">
    <property type="entry name" value="PepSY"/>
    <property type="match status" value="1"/>
</dbReference>
<proteinExistence type="predicted"/>
<evidence type="ECO:0000313" key="4">
    <source>
        <dbReference type="Proteomes" id="UP000028839"/>
    </source>
</evidence>
<feature type="chain" id="PRO_5002408008" evidence="1">
    <location>
        <begin position="24"/>
        <end position="103"/>
    </location>
</feature>